<dbReference type="Proteomes" id="UP001362999">
    <property type="component" value="Unassembled WGS sequence"/>
</dbReference>
<evidence type="ECO:0000256" key="1">
    <source>
        <dbReference type="ARBA" id="ARBA00004126"/>
    </source>
</evidence>
<evidence type="ECO:0000256" key="3">
    <source>
        <dbReference type="ARBA" id="ARBA00022989"/>
    </source>
</evidence>
<keyword evidence="4" id="KW-0472">Membrane</keyword>
<evidence type="ECO:0000256" key="5">
    <source>
        <dbReference type="ARBA" id="ARBA00023242"/>
    </source>
</evidence>
<accession>A0AAW0CUF5</accession>
<dbReference type="Pfam" id="PF05705">
    <property type="entry name" value="DUF829"/>
    <property type="match status" value="1"/>
</dbReference>
<comment type="subcellular location">
    <subcellularLocation>
        <location evidence="6">Endomembrane system</location>
        <topology evidence="6">Single-pass membrane protein</topology>
    </subcellularLocation>
    <subcellularLocation>
        <location evidence="1">Nucleus membrane</location>
    </subcellularLocation>
</comment>
<gene>
    <name evidence="7" type="ORF">R3P38DRAFT_2888956</name>
</gene>
<dbReference type="EMBL" id="JAWWNJ010000013">
    <property type="protein sequence ID" value="KAK7042178.1"/>
    <property type="molecule type" value="Genomic_DNA"/>
</dbReference>
<keyword evidence="3" id="KW-1133">Transmembrane helix</keyword>
<evidence type="ECO:0000313" key="8">
    <source>
        <dbReference type="Proteomes" id="UP001362999"/>
    </source>
</evidence>
<comment type="caution">
    <text evidence="7">The sequence shown here is derived from an EMBL/GenBank/DDBJ whole genome shotgun (WGS) entry which is preliminary data.</text>
</comment>
<organism evidence="7 8">
    <name type="scientific">Favolaschia claudopus</name>
    <dbReference type="NCBI Taxonomy" id="2862362"/>
    <lineage>
        <taxon>Eukaryota</taxon>
        <taxon>Fungi</taxon>
        <taxon>Dikarya</taxon>
        <taxon>Basidiomycota</taxon>
        <taxon>Agaricomycotina</taxon>
        <taxon>Agaricomycetes</taxon>
        <taxon>Agaricomycetidae</taxon>
        <taxon>Agaricales</taxon>
        <taxon>Marasmiineae</taxon>
        <taxon>Mycenaceae</taxon>
        <taxon>Favolaschia</taxon>
    </lineage>
</organism>
<reference evidence="7 8" key="1">
    <citation type="journal article" date="2024" name="J Genomics">
        <title>Draft genome sequencing and assembly of Favolaschia claudopus CIRM-BRFM 2984 isolated from oak limbs.</title>
        <authorList>
            <person name="Navarro D."/>
            <person name="Drula E."/>
            <person name="Chaduli D."/>
            <person name="Cazenave R."/>
            <person name="Ahrendt S."/>
            <person name="Wang J."/>
            <person name="Lipzen A."/>
            <person name="Daum C."/>
            <person name="Barry K."/>
            <person name="Grigoriev I.V."/>
            <person name="Favel A."/>
            <person name="Rosso M.N."/>
            <person name="Martin F."/>
        </authorList>
    </citation>
    <scope>NUCLEOTIDE SEQUENCE [LARGE SCALE GENOMIC DNA]</scope>
    <source>
        <strain evidence="7 8">CIRM-BRFM 2984</strain>
    </source>
</reference>
<dbReference type="PANTHER" id="PTHR12265">
    <property type="entry name" value="TRANSMEMBRANE PROTEIN 53"/>
    <property type="match status" value="1"/>
</dbReference>
<sequence length="296" mass="33335">MDSTQDSSTSPGQTPSINLQRLGRDIHISYGNRTERRENGPSVIILFGWMDAPIRLLAKHASSHRLNWPASDIIIVESHPSWIWSTEKTRFDTMRPVVEYLVSSIYSSTEKEGILLHVMSNGGGFQLLTLSRLLFASKLDAVNTGDNIRLATVFDSTPGIGEYSSLLSTVTTGINSAVMRTALTIPVTMLYLGLRLRFTVMAEGNLFTRLRQSLQADNLLPRTHRQAPRVYIYSNTDTMVPASAVEQHIAYMATADPPFDNIEVERFTGSKHILHERKDSARYWNAVRRVWDRSKP</sequence>
<keyword evidence="2" id="KW-0812">Transmembrane</keyword>
<evidence type="ECO:0000256" key="2">
    <source>
        <dbReference type="ARBA" id="ARBA00022692"/>
    </source>
</evidence>
<keyword evidence="8" id="KW-1185">Reference proteome</keyword>
<protein>
    <recommendedName>
        <fullName evidence="9">Transmembrane protein 53</fullName>
    </recommendedName>
</protein>
<evidence type="ECO:0008006" key="9">
    <source>
        <dbReference type="Google" id="ProtNLM"/>
    </source>
</evidence>
<dbReference type="InterPro" id="IPR008547">
    <property type="entry name" value="DUF829_TMEM53"/>
</dbReference>
<dbReference type="PANTHER" id="PTHR12265:SF30">
    <property type="entry name" value="TRANSMEMBRANE PROTEIN 53"/>
    <property type="match status" value="1"/>
</dbReference>
<name>A0AAW0CUF5_9AGAR</name>
<dbReference type="GO" id="GO:0031965">
    <property type="term" value="C:nuclear membrane"/>
    <property type="evidence" value="ECO:0007669"/>
    <property type="project" value="UniProtKB-SubCell"/>
</dbReference>
<feature type="non-terminal residue" evidence="7">
    <location>
        <position position="296"/>
    </location>
</feature>
<proteinExistence type="predicted"/>
<evidence type="ECO:0000256" key="4">
    <source>
        <dbReference type="ARBA" id="ARBA00023136"/>
    </source>
</evidence>
<dbReference type="AlphaFoldDB" id="A0AAW0CUF5"/>
<keyword evidence="5" id="KW-0539">Nucleus</keyword>
<evidence type="ECO:0000256" key="6">
    <source>
        <dbReference type="ARBA" id="ARBA00037847"/>
    </source>
</evidence>
<evidence type="ECO:0000313" key="7">
    <source>
        <dbReference type="EMBL" id="KAK7042178.1"/>
    </source>
</evidence>